<dbReference type="InParanoid" id="V4SBN7"/>
<organism evidence="1 2">
    <name type="scientific">Citrus clementina</name>
    <name type="common">Clementine</name>
    <name type="synonym">Citrus deliciosa x Citrus sinensis</name>
    <dbReference type="NCBI Taxonomy" id="85681"/>
    <lineage>
        <taxon>Eukaryota</taxon>
        <taxon>Viridiplantae</taxon>
        <taxon>Streptophyta</taxon>
        <taxon>Embryophyta</taxon>
        <taxon>Tracheophyta</taxon>
        <taxon>Spermatophyta</taxon>
        <taxon>Magnoliopsida</taxon>
        <taxon>eudicotyledons</taxon>
        <taxon>Gunneridae</taxon>
        <taxon>Pentapetalae</taxon>
        <taxon>rosids</taxon>
        <taxon>malvids</taxon>
        <taxon>Sapindales</taxon>
        <taxon>Rutaceae</taxon>
        <taxon>Aurantioideae</taxon>
        <taxon>Citrus</taxon>
    </lineage>
</organism>
<dbReference type="Proteomes" id="UP000030687">
    <property type="component" value="Unassembled WGS sequence"/>
</dbReference>
<dbReference type="EMBL" id="KI536799">
    <property type="protein sequence ID" value="ESR44988.1"/>
    <property type="molecule type" value="Genomic_DNA"/>
</dbReference>
<gene>
    <name evidence="1" type="ORF">CICLE_v100036671mg</name>
</gene>
<evidence type="ECO:0000313" key="2">
    <source>
        <dbReference type="Proteomes" id="UP000030687"/>
    </source>
</evidence>
<dbReference type="AlphaFoldDB" id="V4SBN7"/>
<feature type="non-terminal residue" evidence="1">
    <location>
        <position position="1"/>
    </location>
</feature>
<feature type="non-terminal residue" evidence="1">
    <location>
        <position position="19"/>
    </location>
</feature>
<reference evidence="1 2" key="1">
    <citation type="submission" date="2013-10" db="EMBL/GenBank/DDBJ databases">
        <authorList>
            <consortium name="International Citrus Genome Consortium"/>
            <person name="Jenkins J."/>
            <person name="Schmutz J."/>
            <person name="Prochnik S."/>
            <person name="Rokhsar D."/>
            <person name="Gmitter F."/>
            <person name="Ollitrault P."/>
            <person name="Machado M."/>
            <person name="Talon M."/>
            <person name="Wincker P."/>
            <person name="Jaillon O."/>
            <person name="Morgante M."/>
        </authorList>
    </citation>
    <scope>NUCLEOTIDE SEQUENCE</scope>
    <source>
        <strain evidence="2">cv. Clemenules</strain>
    </source>
</reference>
<proteinExistence type="predicted"/>
<sequence>IPELDFEIPPEAQRGSLST</sequence>
<accession>V4SBN7</accession>
<evidence type="ECO:0000313" key="1">
    <source>
        <dbReference type="EMBL" id="ESR44988.1"/>
    </source>
</evidence>
<keyword evidence="2" id="KW-1185">Reference proteome</keyword>
<name>V4SBN7_CITCL</name>
<protein>
    <submittedName>
        <fullName evidence="1">Uncharacterized protein</fullName>
    </submittedName>
</protein>
<dbReference type="KEGG" id="cic:CICLE_v100036671m"/>